<dbReference type="EMBL" id="AMQN01000059">
    <property type="status" value="NOT_ANNOTATED_CDS"/>
    <property type="molecule type" value="Genomic_DNA"/>
</dbReference>
<evidence type="ECO:0000256" key="1">
    <source>
        <dbReference type="ARBA" id="ARBA00004167"/>
    </source>
</evidence>
<accession>N1PB53</accession>
<dbReference type="Gene3D" id="1.20.5.510">
    <property type="entry name" value="Single helix bin"/>
    <property type="match status" value="1"/>
</dbReference>
<dbReference type="STRING" id="283909.N1PB53"/>
<evidence type="ECO:0000256" key="2">
    <source>
        <dbReference type="ARBA" id="ARBA00022692"/>
    </source>
</evidence>
<protein>
    <submittedName>
        <fullName evidence="7 8">Uncharacterized protein</fullName>
    </submittedName>
</protein>
<feature type="transmembrane region" description="Helical" evidence="6">
    <location>
        <begin position="55"/>
        <end position="79"/>
    </location>
</feature>
<keyword evidence="2 6" id="KW-0812">Transmembrane</keyword>
<evidence type="ECO:0000313" key="7">
    <source>
        <dbReference type="EMBL" id="ELU18912.1"/>
    </source>
</evidence>
<evidence type="ECO:0000256" key="5">
    <source>
        <dbReference type="SAM" id="MobiDB-lite"/>
    </source>
</evidence>
<evidence type="ECO:0000313" key="9">
    <source>
        <dbReference type="Proteomes" id="UP000014760"/>
    </source>
</evidence>
<dbReference type="InterPro" id="IPR051694">
    <property type="entry name" value="Immunoregulatory_rcpt-like"/>
</dbReference>
<evidence type="ECO:0000256" key="6">
    <source>
        <dbReference type="SAM" id="Phobius"/>
    </source>
</evidence>
<dbReference type="EMBL" id="KB291798">
    <property type="protein sequence ID" value="ELU18912.1"/>
    <property type="molecule type" value="Genomic_DNA"/>
</dbReference>
<feature type="compositionally biased region" description="Basic and acidic residues" evidence="5">
    <location>
        <begin position="107"/>
        <end position="123"/>
    </location>
</feature>
<feature type="region of interest" description="Disordered" evidence="5">
    <location>
        <begin position="19"/>
        <end position="51"/>
    </location>
</feature>
<reference evidence="8" key="3">
    <citation type="submission" date="2015-06" db="UniProtKB">
        <authorList>
            <consortium name="EnsemblMetazoa"/>
        </authorList>
    </citation>
    <scope>IDENTIFICATION</scope>
</reference>
<dbReference type="GO" id="GO:0016020">
    <property type="term" value="C:membrane"/>
    <property type="evidence" value="ECO:0007669"/>
    <property type="project" value="UniProtKB-SubCell"/>
</dbReference>
<evidence type="ECO:0000256" key="4">
    <source>
        <dbReference type="ARBA" id="ARBA00023136"/>
    </source>
</evidence>
<dbReference type="PANTHER" id="PTHR15549">
    <property type="entry name" value="PAIRED IMMUNOGLOBULIN-LIKE TYPE 2 RECEPTOR"/>
    <property type="match status" value="1"/>
</dbReference>
<feature type="compositionally biased region" description="Polar residues" evidence="5">
    <location>
        <begin position="202"/>
        <end position="212"/>
    </location>
</feature>
<feature type="transmembrane region" description="Helical" evidence="6">
    <location>
        <begin position="538"/>
        <end position="557"/>
    </location>
</feature>
<dbReference type="EnsemblMetazoa" id="CapteT210391">
    <property type="protein sequence ID" value="CapteP210391"/>
    <property type="gene ID" value="CapteG210391"/>
</dbReference>
<name>N1PB53_CAPTE</name>
<feature type="region of interest" description="Disordered" evidence="5">
    <location>
        <begin position="253"/>
        <end position="289"/>
    </location>
</feature>
<dbReference type="AlphaFoldDB" id="N1PB53"/>
<gene>
    <name evidence="7" type="ORF">CAPTEDRAFT_210391</name>
</gene>
<comment type="subcellular location">
    <subcellularLocation>
        <location evidence="1">Membrane</location>
        <topology evidence="1">Single-pass membrane protein</topology>
    </subcellularLocation>
</comment>
<feature type="compositionally biased region" description="Low complexity" evidence="5">
    <location>
        <begin position="41"/>
        <end position="51"/>
    </location>
</feature>
<dbReference type="Proteomes" id="UP000014760">
    <property type="component" value="Unassembled WGS sequence"/>
</dbReference>
<evidence type="ECO:0000313" key="8">
    <source>
        <dbReference type="EnsemblMetazoa" id="CapteP210391"/>
    </source>
</evidence>
<keyword evidence="4 6" id="KW-0472">Membrane</keyword>
<feature type="compositionally biased region" description="Basic and acidic residues" evidence="5">
    <location>
        <begin position="278"/>
        <end position="289"/>
    </location>
</feature>
<keyword evidence="3 6" id="KW-1133">Transmembrane helix</keyword>
<evidence type="ECO:0000256" key="3">
    <source>
        <dbReference type="ARBA" id="ARBA00022989"/>
    </source>
</evidence>
<reference evidence="7 9" key="2">
    <citation type="journal article" date="2013" name="Nature">
        <title>Insights into bilaterian evolution from three spiralian genomes.</title>
        <authorList>
            <person name="Simakov O."/>
            <person name="Marletaz F."/>
            <person name="Cho S.J."/>
            <person name="Edsinger-Gonzales E."/>
            <person name="Havlak P."/>
            <person name="Hellsten U."/>
            <person name="Kuo D.H."/>
            <person name="Larsson T."/>
            <person name="Lv J."/>
            <person name="Arendt D."/>
            <person name="Savage R."/>
            <person name="Osoegawa K."/>
            <person name="de Jong P."/>
            <person name="Grimwood J."/>
            <person name="Chapman J.A."/>
            <person name="Shapiro H."/>
            <person name="Aerts A."/>
            <person name="Otillar R.P."/>
            <person name="Terry A.Y."/>
            <person name="Boore J.L."/>
            <person name="Grigoriev I.V."/>
            <person name="Lindberg D.R."/>
            <person name="Seaver E.C."/>
            <person name="Weisblat D.A."/>
            <person name="Putnam N.H."/>
            <person name="Rokhsar D.S."/>
        </authorList>
    </citation>
    <scope>NUCLEOTIDE SEQUENCE</scope>
    <source>
        <strain evidence="7 9">I ESC-2004</strain>
    </source>
</reference>
<feature type="transmembrane region" description="Helical" evidence="6">
    <location>
        <begin position="569"/>
        <end position="593"/>
    </location>
</feature>
<dbReference type="PANTHER" id="PTHR15549:SF26">
    <property type="entry name" value="AXIAL BUDDING PATTERN PROTEIN 2-RELATED"/>
    <property type="match status" value="1"/>
</dbReference>
<feature type="compositionally biased region" description="Polar residues" evidence="5">
    <location>
        <begin position="19"/>
        <end position="34"/>
    </location>
</feature>
<keyword evidence="9" id="KW-1185">Reference proteome</keyword>
<proteinExistence type="predicted"/>
<sequence>MASSSTTAEYFTVTAQESKTTDSFDTTDAPSTWMTTEDRTTSTTDDPPESDNSGVIAGVSVGVVLVVLVIVGIVLFFFCRRRKEAKAKSMEKIPREKKNKRKIKYPNKGDKAQSEEPFPRGGDDQDLENGTVNLAMTCDDQKDKRISAADPRFPEVSNKNRAPNIHNRYEQTDIMPPTTEETEEPFYQNTAMGEVIYVNTTGAPAQHSPNKKMSTEPKTFPQHLPDDCPDEPAPEPPLCSTLASVLNVTSHLKVPPVPNDIDDKKDGSSVIYENFSTDDPRSDDENKDEPIRAEHLRHKRTSLLFTKRKRMRGALWLTFLLFQDEKHEAPWPNSHVAAEVTELHCYHEDNVNISLSCDDGGFVVVSDVTLALERAFHQTRNITQCEFASIDNCTRDGPWDVMNGCNGRRACALSLESEKIVKVLRNCSTTTSSTNRNANSMSVSSHCSPGDADYVDMCGAEDITSHSGYVMIRNHGALICQCELQSITGEGKEIPMITLSGTSSNASYSPKDLKFAKKFKDEKSVTIKIEQLSLQTHAFLSYNSGGALIKCWAGYSLEKPAPTQHRDDVAMGVVIGVSLMLLVVLVIAFILFYRRRKRQKQTPKVDDVNVEPIESISSPKHNSLNRLNGYEEVDLGNPRLSYDEVVLVDHDHQYWLDCDRHPQVEEVLPLPSPPPTDELAPPLPVERPPTGPYPYSEVRLGPRNYSNGVDNLVVDGDGMLIVDNAGYIPSQ</sequence>
<organism evidence="7">
    <name type="scientific">Capitella teleta</name>
    <name type="common">Polychaete worm</name>
    <dbReference type="NCBI Taxonomy" id="283909"/>
    <lineage>
        <taxon>Eukaryota</taxon>
        <taxon>Metazoa</taxon>
        <taxon>Spiralia</taxon>
        <taxon>Lophotrochozoa</taxon>
        <taxon>Annelida</taxon>
        <taxon>Polychaeta</taxon>
        <taxon>Sedentaria</taxon>
        <taxon>Scolecida</taxon>
        <taxon>Capitellidae</taxon>
        <taxon>Capitella</taxon>
    </lineage>
</organism>
<dbReference type="GO" id="GO:0071944">
    <property type="term" value="C:cell periphery"/>
    <property type="evidence" value="ECO:0007669"/>
    <property type="project" value="UniProtKB-ARBA"/>
</dbReference>
<reference evidence="9" key="1">
    <citation type="submission" date="2012-12" db="EMBL/GenBank/DDBJ databases">
        <authorList>
            <person name="Hellsten U."/>
            <person name="Grimwood J."/>
            <person name="Chapman J.A."/>
            <person name="Shapiro H."/>
            <person name="Aerts A."/>
            <person name="Otillar R.P."/>
            <person name="Terry A.Y."/>
            <person name="Boore J.L."/>
            <person name="Simakov O."/>
            <person name="Marletaz F."/>
            <person name="Cho S.-J."/>
            <person name="Edsinger-Gonzales E."/>
            <person name="Havlak P."/>
            <person name="Kuo D.-H."/>
            <person name="Larsson T."/>
            <person name="Lv J."/>
            <person name="Arendt D."/>
            <person name="Savage R."/>
            <person name="Osoegawa K."/>
            <person name="de Jong P."/>
            <person name="Lindberg D.R."/>
            <person name="Seaver E.C."/>
            <person name="Weisblat D.A."/>
            <person name="Putnam N.H."/>
            <person name="Grigoriev I.V."/>
            <person name="Rokhsar D.S."/>
        </authorList>
    </citation>
    <scope>NUCLEOTIDE SEQUENCE</scope>
    <source>
        <strain evidence="9">I ESC-2004</strain>
    </source>
</reference>
<feature type="region of interest" description="Disordered" evidence="5">
    <location>
        <begin position="202"/>
        <end position="221"/>
    </location>
</feature>
<dbReference type="HOGENOM" id="CLU_379100_0_0_1"/>
<feature type="region of interest" description="Disordered" evidence="5">
    <location>
        <begin position="88"/>
        <end position="129"/>
    </location>
</feature>